<dbReference type="EMBL" id="MU267591">
    <property type="protein sequence ID" value="KAH7916488.1"/>
    <property type="molecule type" value="Genomic_DNA"/>
</dbReference>
<name>A0ACB8AUH5_9AGAM</name>
<accession>A0ACB8AUH5</accession>
<sequence>MSSTESMPPPPNPSRPPAILEPEMNALALCLKNTVIKTGQIYGFHADSRRLGLHKYTPYPPRSLTAALGREVEKYDQLCDAVEFQVLRAISVLQRDLAREQRRIREVEIAALATRAPSKSLSKSPTSTQIPLSPATESTFANTDISNTNAAQVSPPASTAGRRQSAISLSSLHRPPFPLKLDLSSSSLRMTAEEAALFSKGLVPSPVSLAPKSARPSANAEMELMAAFASATAGSSTQPVDIDLTVPSNSPIDLTSAMDIGLGSSADKPIELDLDGIDMEISNMNTDLFGDPSETGSNDPQNVVDSLFSPPENESGGDPNRVKQEPVDMDILGALTMEGSDGVGNSIFASLNDESHGAESAGHMHTDASESNSTSMANIAPSPGTLLASFAASSQLDPGASSISGFDFSNLDLSNLSGLNFEGQSGADMSLMDMEELLNMGQEESAGSNT</sequence>
<keyword evidence="2" id="KW-1185">Reference proteome</keyword>
<evidence type="ECO:0000313" key="1">
    <source>
        <dbReference type="EMBL" id="KAH7916488.1"/>
    </source>
</evidence>
<proteinExistence type="predicted"/>
<organism evidence="1 2">
    <name type="scientific">Hygrophoropsis aurantiaca</name>
    <dbReference type="NCBI Taxonomy" id="72124"/>
    <lineage>
        <taxon>Eukaryota</taxon>
        <taxon>Fungi</taxon>
        <taxon>Dikarya</taxon>
        <taxon>Basidiomycota</taxon>
        <taxon>Agaricomycotina</taxon>
        <taxon>Agaricomycetes</taxon>
        <taxon>Agaricomycetidae</taxon>
        <taxon>Boletales</taxon>
        <taxon>Coniophorineae</taxon>
        <taxon>Hygrophoropsidaceae</taxon>
        <taxon>Hygrophoropsis</taxon>
    </lineage>
</organism>
<evidence type="ECO:0000313" key="2">
    <source>
        <dbReference type="Proteomes" id="UP000790377"/>
    </source>
</evidence>
<protein>
    <submittedName>
        <fullName evidence="1">Uncharacterized protein</fullName>
    </submittedName>
</protein>
<gene>
    <name evidence="1" type="ORF">BJ138DRAFT_995906</name>
</gene>
<comment type="caution">
    <text evidence="1">The sequence shown here is derived from an EMBL/GenBank/DDBJ whole genome shotgun (WGS) entry which is preliminary data.</text>
</comment>
<dbReference type="Proteomes" id="UP000790377">
    <property type="component" value="Unassembled WGS sequence"/>
</dbReference>
<reference evidence="1" key="1">
    <citation type="journal article" date="2021" name="New Phytol.">
        <title>Evolutionary innovations through gain and loss of genes in the ectomycorrhizal Boletales.</title>
        <authorList>
            <person name="Wu G."/>
            <person name="Miyauchi S."/>
            <person name="Morin E."/>
            <person name="Kuo A."/>
            <person name="Drula E."/>
            <person name="Varga T."/>
            <person name="Kohler A."/>
            <person name="Feng B."/>
            <person name="Cao Y."/>
            <person name="Lipzen A."/>
            <person name="Daum C."/>
            <person name="Hundley H."/>
            <person name="Pangilinan J."/>
            <person name="Johnson J."/>
            <person name="Barry K."/>
            <person name="LaButti K."/>
            <person name="Ng V."/>
            <person name="Ahrendt S."/>
            <person name="Min B."/>
            <person name="Choi I.G."/>
            <person name="Park H."/>
            <person name="Plett J.M."/>
            <person name="Magnuson J."/>
            <person name="Spatafora J.W."/>
            <person name="Nagy L.G."/>
            <person name="Henrissat B."/>
            <person name="Grigoriev I.V."/>
            <person name="Yang Z.L."/>
            <person name="Xu J."/>
            <person name="Martin F.M."/>
        </authorList>
    </citation>
    <scope>NUCLEOTIDE SEQUENCE</scope>
    <source>
        <strain evidence="1">ATCC 28755</strain>
    </source>
</reference>